<gene>
    <name evidence="1" type="ORF">A2Y57_02865</name>
</gene>
<reference evidence="1 2" key="1">
    <citation type="journal article" date="2016" name="Nat. Commun.">
        <title>Thousands of microbial genomes shed light on interconnected biogeochemical processes in an aquifer system.</title>
        <authorList>
            <person name="Anantharaman K."/>
            <person name="Brown C.T."/>
            <person name="Hug L.A."/>
            <person name="Sharon I."/>
            <person name="Castelle C.J."/>
            <person name="Probst A.J."/>
            <person name="Thomas B.C."/>
            <person name="Singh A."/>
            <person name="Wilkins M.J."/>
            <person name="Karaoz U."/>
            <person name="Brodie E.L."/>
            <person name="Williams K.H."/>
            <person name="Hubbard S.S."/>
            <person name="Banfield J.F."/>
        </authorList>
    </citation>
    <scope>NUCLEOTIDE SEQUENCE [LARGE SCALE GENOMIC DNA]</scope>
</reference>
<proteinExistence type="predicted"/>
<name>A0A1G1W5F2_9BACT</name>
<dbReference type="EMBL" id="MHCQ01000049">
    <property type="protein sequence ID" value="OGY22853.1"/>
    <property type="molecule type" value="Genomic_DNA"/>
</dbReference>
<dbReference type="Proteomes" id="UP000177103">
    <property type="component" value="Unassembled WGS sequence"/>
</dbReference>
<dbReference type="AlphaFoldDB" id="A0A1G1W5F2"/>
<sequence>MIRKKKSTKPKTIVVCSSVSFYKQALESEKSLKRLGFKVSLPISARKMEKTNNYDTSFYKPWFKNPADFKRKAFLMRDHFNKILKGDIVLVINLDKDGKKNYIGGNVLAEMAFGFYFKKPIFVLNVVQKDSPFYEEVFGMSPTFIQGDLSKIK</sequence>
<protein>
    <recommendedName>
        <fullName evidence="3">Maf-like protein</fullName>
    </recommendedName>
</protein>
<accession>A0A1G1W5F2</accession>
<comment type="caution">
    <text evidence="1">The sequence shown here is derived from an EMBL/GenBank/DDBJ whole genome shotgun (WGS) entry which is preliminary data.</text>
</comment>
<evidence type="ECO:0000313" key="1">
    <source>
        <dbReference type="EMBL" id="OGY22853.1"/>
    </source>
</evidence>
<evidence type="ECO:0008006" key="3">
    <source>
        <dbReference type="Google" id="ProtNLM"/>
    </source>
</evidence>
<evidence type="ECO:0000313" key="2">
    <source>
        <dbReference type="Proteomes" id="UP000177103"/>
    </source>
</evidence>
<organism evidence="1 2">
    <name type="scientific">Candidatus Woykebacteria bacterium RBG_13_40_7b</name>
    <dbReference type="NCBI Taxonomy" id="1802594"/>
    <lineage>
        <taxon>Bacteria</taxon>
        <taxon>Candidatus Woykeibacteriota</taxon>
    </lineage>
</organism>